<evidence type="ECO:0000256" key="6">
    <source>
        <dbReference type="ARBA" id="ARBA00022989"/>
    </source>
</evidence>
<protein>
    <recommendedName>
        <fullName evidence="9">ABC transmembrane type-1 domain-containing protein</fullName>
    </recommendedName>
</protein>
<keyword evidence="2" id="KW-0813">Transport</keyword>
<evidence type="ECO:0000256" key="3">
    <source>
        <dbReference type="ARBA" id="ARBA00022475"/>
    </source>
</evidence>
<accession>A0A0F9EYN8</accession>
<dbReference type="PANTHER" id="PTHR43357:SF3">
    <property type="entry name" value="FE(3+)-TRANSPORT SYSTEM PERMEASE PROTEIN FBPB 2"/>
    <property type="match status" value="1"/>
</dbReference>
<dbReference type="SUPFAM" id="SSF161098">
    <property type="entry name" value="MetI-like"/>
    <property type="match status" value="1"/>
</dbReference>
<dbReference type="GO" id="GO:0005886">
    <property type="term" value="C:plasma membrane"/>
    <property type="evidence" value="ECO:0007669"/>
    <property type="project" value="UniProtKB-SubCell"/>
</dbReference>
<keyword evidence="5 8" id="KW-0812">Transmembrane</keyword>
<keyword evidence="7 8" id="KW-0472">Membrane</keyword>
<dbReference type="InterPro" id="IPR000515">
    <property type="entry name" value="MetI-like"/>
</dbReference>
<comment type="subcellular location">
    <subcellularLocation>
        <location evidence="1">Cell inner membrane</location>
        <topology evidence="1">Multi-pass membrane protein</topology>
    </subcellularLocation>
</comment>
<keyword evidence="4" id="KW-0997">Cell inner membrane</keyword>
<evidence type="ECO:0000256" key="2">
    <source>
        <dbReference type="ARBA" id="ARBA00022448"/>
    </source>
</evidence>
<keyword evidence="6 8" id="KW-1133">Transmembrane helix</keyword>
<evidence type="ECO:0000259" key="9">
    <source>
        <dbReference type="PROSITE" id="PS50928"/>
    </source>
</evidence>
<gene>
    <name evidence="10" type="ORF">LCGC14_2017560</name>
</gene>
<proteinExistence type="predicted"/>
<feature type="domain" description="ABC transmembrane type-1" evidence="9">
    <location>
        <begin position="67"/>
        <end position="267"/>
    </location>
</feature>
<feature type="transmembrane region" description="Helical" evidence="8">
    <location>
        <begin position="102"/>
        <end position="127"/>
    </location>
</feature>
<dbReference type="CDD" id="cd06261">
    <property type="entry name" value="TM_PBP2"/>
    <property type="match status" value="1"/>
</dbReference>
<feature type="transmembrane region" description="Helical" evidence="8">
    <location>
        <begin position="250"/>
        <end position="267"/>
    </location>
</feature>
<evidence type="ECO:0000256" key="4">
    <source>
        <dbReference type="ARBA" id="ARBA00022519"/>
    </source>
</evidence>
<feature type="transmembrane region" description="Helical" evidence="8">
    <location>
        <begin position="207"/>
        <end position="229"/>
    </location>
</feature>
<dbReference type="PROSITE" id="PS50928">
    <property type="entry name" value="ABC_TM1"/>
    <property type="match status" value="1"/>
</dbReference>
<sequence>MRPVSQLKKGLHELKWQAHRPPPVIWIPAFLIGAAVILPHIYLVLRALGAGEDLWDLLFRIRTLQVLARTLLLIIGVSVVSVAVALPLAWLTNRTDMPFRRLWAVLTALPLVIPSYVAGFIVVAALGPRGMLQRLLEGPFGVLRLPEIYGFPGALLTIVLVSYPLVLINLRASLRGIDPLLEEASRSLGQGQWSTFRHVVLPQLRPAIASGALLVALYTLRDFGAVSLLRYETFTWAIYLQYESSFDRTMAAGLSMVLIGVALTILFI</sequence>
<evidence type="ECO:0000256" key="1">
    <source>
        <dbReference type="ARBA" id="ARBA00004429"/>
    </source>
</evidence>
<comment type="caution">
    <text evidence="10">The sequence shown here is derived from an EMBL/GenBank/DDBJ whole genome shotgun (WGS) entry which is preliminary data.</text>
</comment>
<dbReference type="Gene3D" id="1.10.3720.10">
    <property type="entry name" value="MetI-like"/>
    <property type="match status" value="1"/>
</dbReference>
<feature type="transmembrane region" description="Helical" evidence="8">
    <location>
        <begin position="66"/>
        <end position="90"/>
    </location>
</feature>
<dbReference type="EMBL" id="LAZR01023247">
    <property type="protein sequence ID" value="KKL79164.1"/>
    <property type="molecule type" value="Genomic_DNA"/>
</dbReference>
<dbReference type="AlphaFoldDB" id="A0A0F9EYN8"/>
<evidence type="ECO:0000256" key="5">
    <source>
        <dbReference type="ARBA" id="ARBA00022692"/>
    </source>
</evidence>
<feature type="transmembrane region" description="Helical" evidence="8">
    <location>
        <begin position="24"/>
        <end position="45"/>
    </location>
</feature>
<dbReference type="PANTHER" id="PTHR43357">
    <property type="entry name" value="INNER MEMBRANE ABC TRANSPORTER PERMEASE PROTEIN YDCV"/>
    <property type="match status" value="1"/>
</dbReference>
<evidence type="ECO:0000313" key="10">
    <source>
        <dbReference type="EMBL" id="KKL79164.1"/>
    </source>
</evidence>
<reference evidence="10" key="1">
    <citation type="journal article" date="2015" name="Nature">
        <title>Complex archaea that bridge the gap between prokaryotes and eukaryotes.</title>
        <authorList>
            <person name="Spang A."/>
            <person name="Saw J.H."/>
            <person name="Jorgensen S.L."/>
            <person name="Zaremba-Niedzwiedzka K."/>
            <person name="Martijn J."/>
            <person name="Lind A.E."/>
            <person name="van Eijk R."/>
            <person name="Schleper C."/>
            <person name="Guy L."/>
            <person name="Ettema T.J."/>
        </authorList>
    </citation>
    <scope>NUCLEOTIDE SEQUENCE</scope>
</reference>
<evidence type="ECO:0000256" key="7">
    <source>
        <dbReference type="ARBA" id="ARBA00023136"/>
    </source>
</evidence>
<dbReference type="GO" id="GO:0055085">
    <property type="term" value="P:transmembrane transport"/>
    <property type="evidence" value="ECO:0007669"/>
    <property type="project" value="InterPro"/>
</dbReference>
<keyword evidence="3" id="KW-1003">Cell membrane</keyword>
<dbReference type="Pfam" id="PF00528">
    <property type="entry name" value="BPD_transp_1"/>
    <property type="match status" value="1"/>
</dbReference>
<feature type="non-terminal residue" evidence="10">
    <location>
        <position position="268"/>
    </location>
</feature>
<name>A0A0F9EYN8_9ZZZZ</name>
<organism evidence="10">
    <name type="scientific">marine sediment metagenome</name>
    <dbReference type="NCBI Taxonomy" id="412755"/>
    <lineage>
        <taxon>unclassified sequences</taxon>
        <taxon>metagenomes</taxon>
        <taxon>ecological metagenomes</taxon>
    </lineage>
</organism>
<feature type="transmembrane region" description="Helical" evidence="8">
    <location>
        <begin position="148"/>
        <end position="170"/>
    </location>
</feature>
<dbReference type="InterPro" id="IPR035906">
    <property type="entry name" value="MetI-like_sf"/>
</dbReference>
<evidence type="ECO:0000256" key="8">
    <source>
        <dbReference type="SAM" id="Phobius"/>
    </source>
</evidence>